<protein>
    <submittedName>
        <fullName evidence="1">Uncharacterized protein</fullName>
    </submittedName>
</protein>
<proteinExistence type="predicted"/>
<name>A0A835CTP3_APHGI</name>
<accession>A0A835CTP3</accession>
<gene>
    <name evidence="1" type="ORF">HCN44_004741</name>
</gene>
<organism evidence="1 2">
    <name type="scientific">Aphidius gifuensis</name>
    <name type="common">Parasitoid wasp</name>
    <dbReference type="NCBI Taxonomy" id="684658"/>
    <lineage>
        <taxon>Eukaryota</taxon>
        <taxon>Metazoa</taxon>
        <taxon>Ecdysozoa</taxon>
        <taxon>Arthropoda</taxon>
        <taxon>Hexapoda</taxon>
        <taxon>Insecta</taxon>
        <taxon>Pterygota</taxon>
        <taxon>Neoptera</taxon>
        <taxon>Endopterygota</taxon>
        <taxon>Hymenoptera</taxon>
        <taxon>Apocrita</taxon>
        <taxon>Ichneumonoidea</taxon>
        <taxon>Braconidae</taxon>
        <taxon>Aphidiinae</taxon>
        <taxon>Aphidius</taxon>
    </lineage>
</organism>
<dbReference type="EMBL" id="JACMRX010000002">
    <property type="protein sequence ID" value="KAF7995269.1"/>
    <property type="molecule type" value="Genomic_DNA"/>
</dbReference>
<comment type="caution">
    <text evidence="1">The sequence shown here is derived from an EMBL/GenBank/DDBJ whole genome shotgun (WGS) entry which is preliminary data.</text>
</comment>
<evidence type="ECO:0000313" key="1">
    <source>
        <dbReference type="EMBL" id="KAF7995269.1"/>
    </source>
</evidence>
<evidence type="ECO:0000313" key="2">
    <source>
        <dbReference type="Proteomes" id="UP000639338"/>
    </source>
</evidence>
<reference evidence="1 2" key="1">
    <citation type="submission" date="2020-08" db="EMBL/GenBank/DDBJ databases">
        <title>Aphidius gifuensis genome sequencing and assembly.</title>
        <authorList>
            <person name="Du Z."/>
        </authorList>
    </citation>
    <scope>NUCLEOTIDE SEQUENCE [LARGE SCALE GENOMIC DNA]</scope>
    <source>
        <strain evidence="1">YNYX2018</strain>
        <tissue evidence="1">Adults</tissue>
    </source>
</reference>
<dbReference type="Proteomes" id="UP000639338">
    <property type="component" value="Unassembled WGS sequence"/>
</dbReference>
<dbReference type="AlphaFoldDB" id="A0A835CTP3"/>
<dbReference type="OrthoDB" id="2320933at2759"/>
<sequence length="120" mass="13982">MKSDFYSPSLIESDFNYINAELKKETTHINDSFNTTNWKNNTIFTSSYNKIENNIKNSLLNKSFKNNLSILNNASLSCTGLEFDDWSQEIKLNDDSNSFYDLPDRVKNLIFKIKKITYSL</sequence>
<keyword evidence="2" id="KW-1185">Reference proteome</keyword>